<name>A0A915Q0M7_9BILA</name>
<dbReference type="Proteomes" id="UP000887581">
    <property type="component" value="Unplaced"/>
</dbReference>
<sequence>MLSSSITAAVTTVPVVTARQAIDDKNDDGNKRKNGRRGRWTIEEDRIEVVKKWVVGSLVRVSCHVRVHVHVHVVISSSDHRIIEVCLSFEIGQAKEGMLPVTHSQVVPALAAAAAAATTTATGTPTTNPSEGFNFMAKGPSIQRTEHQKWEQSVGSSASLPVLPASLYLSTPSV</sequence>
<evidence type="ECO:0000313" key="1">
    <source>
        <dbReference type="Proteomes" id="UP000887581"/>
    </source>
</evidence>
<accession>A0A915Q0M7</accession>
<protein>
    <submittedName>
        <fullName evidence="2">Uncharacterized protein</fullName>
    </submittedName>
</protein>
<dbReference type="AlphaFoldDB" id="A0A915Q0M7"/>
<reference evidence="2" key="1">
    <citation type="submission" date="2022-11" db="UniProtKB">
        <authorList>
            <consortium name="WormBaseParasite"/>
        </authorList>
    </citation>
    <scope>IDENTIFICATION</scope>
</reference>
<dbReference type="WBParaSite" id="sdigi.contig7.g824.t1">
    <property type="protein sequence ID" value="sdigi.contig7.g824.t1"/>
    <property type="gene ID" value="sdigi.contig7.g824"/>
</dbReference>
<evidence type="ECO:0000313" key="2">
    <source>
        <dbReference type="WBParaSite" id="sdigi.contig7.g824.t1"/>
    </source>
</evidence>
<organism evidence="1 2">
    <name type="scientific">Setaria digitata</name>
    <dbReference type="NCBI Taxonomy" id="48799"/>
    <lineage>
        <taxon>Eukaryota</taxon>
        <taxon>Metazoa</taxon>
        <taxon>Ecdysozoa</taxon>
        <taxon>Nematoda</taxon>
        <taxon>Chromadorea</taxon>
        <taxon>Rhabditida</taxon>
        <taxon>Spirurina</taxon>
        <taxon>Spiruromorpha</taxon>
        <taxon>Filarioidea</taxon>
        <taxon>Setariidae</taxon>
        <taxon>Setaria</taxon>
    </lineage>
</organism>
<proteinExistence type="predicted"/>
<keyword evidence="1" id="KW-1185">Reference proteome</keyword>